<organism evidence="2">
    <name type="scientific">Graphocephala atropunctata</name>
    <dbReference type="NCBI Taxonomy" id="36148"/>
    <lineage>
        <taxon>Eukaryota</taxon>
        <taxon>Metazoa</taxon>
        <taxon>Ecdysozoa</taxon>
        <taxon>Arthropoda</taxon>
        <taxon>Hexapoda</taxon>
        <taxon>Insecta</taxon>
        <taxon>Pterygota</taxon>
        <taxon>Neoptera</taxon>
        <taxon>Paraneoptera</taxon>
        <taxon>Hemiptera</taxon>
        <taxon>Auchenorrhyncha</taxon>
        <taxon>Membracoidea</taxon>
        <taxon>Cicadellidae</taxon>
        <taxon>Cicadellinae</taxon>
        <taxon>Cicadellini</taxon>
        <taxon>Graphocephala</taxon>
    </lineage>
</organism>
<dbReference type="AlphaFoldDB" id="A0A1B6MV98"/>
<dbReference type="InterPro" id="IPR050863">
    <property type="entry name" value="CenT-Element_Derived"/>
</dbReference>
<gene>
    <name evidence="2" type="ORF">g.3424</name>
</gene>
<feature type="non-terminal residue" evidence="2">
    <location>
        <position position="1"/>
    </location>
</feature>
<reference evidence="2" key="1">
    <citation type="submission" date="2015-11" db="EMBL/GenBank/DDBJ databases">
        <title>De novo transcriptome assembly of four potential Pierce s Disease insect vectors from Arizona vineyards.</title>
        <authorList>
            <person name="Tassone E.E."/>
        </authorList>
    </citation>
    <scope>NUCLEOTIDE SEQUENCE</scope>
</reference>
<dbReference type="PANTHER" id="PTHR19303">
    <property type="entry name" value="TRANSPOSON"/>
    <property type="match status" value="1"/>
</dbReference>
<dbReference type="InterPro" id="IPR004875">
    <property type="entry name" value="DDE_SF_endonuclease_dom"/>
</dbReference>
<proteinExistence type="predicted"/>
<name>A0A1B6MV98_9HEMI</name>
<protein>
    <recommendedName>
        <fullName evidence="1">DDE-1 domain-containing protein</fullName>
    </recommendedName>
</protein>
<dbReference type="PANTHER" id="PTHR19303:SF16">
    <property type="entry name" value="JERKY PROTEIN HOMOLOG-LIKE"/>
    <property type="match status" value="1"/>
</dbReference>
<dbReference type="EMBL" id="GEBQ01000165">
    <property type="protein sequence ID" value="JAT39812.1"/>
    <property type="molecule type" value="Transcribed_RNA"/>
</dbReference>
<evidence type="ECO:0000313" key="2">
    <source>
        <dbReference type="EMBL" id="JAT39812.1"/>
    </source>
</evidence>
<dbReference type="GO" id="GO:0003677">
    <property type="term" value="F:DNA binding"/>
    <property type="evidence" value="ECO:0007669"/>
    <property type="project" value="TreeGrafter"/>
</dbReference>
<evidence type="ECO:0000259" key="1">
    <source>
        <dbReference type="Pfam" id="PF03184"/>
    </source>
</evidence>
<sequence>DSVLLKNDIKAIFLPPNVTPILQPMDQGVLQNIKLYYRKMLLRTLIEHEEDSSIKDSLKKVTIRDVIYWVAEAWEKCSKTLIQKSWKKLWPSLEFEETNFAVQLQMENLLPLVQQIPGCEEAEENCLQEWFAEDDACHQYLSDSDIVSMVQEQYQNNAAIEESEEEDVSTDVISHGDAASAFEVALRYVEQDAAATPTDVMFMRRWRNIAASSRFTSLRQKKITDFVPTN</sequence>
<accession>A0A1B6MV98</accession>
<feature type="domain" description="DDE-1" evidence="1">
    <location>
        <begin position="6"/>
        <end position="86"/>
    </location>
</feature>
<dbReference type="Pfam" id="PF03184">
    <property type="entry name" value="DDE_1"/>
    <property type="match status" value="1"/>
</dbReference>
<dbReference type="GO" id="GO:0005634">
    <property type="term" value="C:nucleus"/>
    <property type="evidence" value="ECO:0007669"/>
    <property type="project" value="TreeGrafter"/>
</dbReference>